<organism evidence="1 2">
    <name type="scientific">Trichinella pseudospiralis</name>
    <name type="common">Parasitic roundworm</name>
    <dbReference type="NCBI Taxonomy" id="6337"/>
    <lineage>
        <taxon>Eukaryota</taxon>
        <taxon>Metazoa</taxon>
        <taxon>Ecdysozoa</taxon>
        <taxon>Nematoda</taxon>
        <taxon>Enoplea</taxon>
        <taxon>Dorylaimia</taxon>
        <taxon>Trichinellida</taxon>
        <taxon>Trichinellidae</taxon>
        <taxon>Trichinella</taxon>
    </lineage>
</organism>
<name>A0A0V1JG63_TRIPS</name>
<gene>
    <name evidence="1" type="ORF">T4B_7819</name>
</gene>
<sequence length="136" mass="15980">MAEKLKTKINFKLQCSKTGWNLLQLLSAKPTPKNLPQSACVANLYLNLKKKHLGITSLYLKLYRNEIMKYINLYLTEFLFSEIFQNQRHVPAFLFTNSFVLLIKLRHVNVMPLFENSITDRNERHANCCKIDHHNT</sequence>
<protein>
    <submittedName>
        <fullName evidence="1">Uncharacterized protein</fullName>
    </submittedName>
</protein>
<keyword evidence="2" id="KW-1185">Reference proteome</keyword>
<reference evidence="1 2" key="1">
    <citation type="submission" date="2015-01" db="EMBL/GenBank/DDBJ databases">
        <title>Evolution of Trichinella species and genotypes.</title>
        <authorList>
            <person name="Korhonen P.K."/>
            <person name="Edoardo P."/>
            <person name="Giuseppe L.R."/>
            <person name="Gasser R.B."/>
        </authorList>
    </citation>
    <scope>NUCLEOTIDE SEQUENCE [LARGE SCALE GENOMIC DNA]</scope>
    <source>
        <strain evidence="1">ISS588</strain>
    </source>
</reference>
<accession>A0A0V1JG63</accession>
<dbReference type="EMBL" id="JYDS01000006">
    <property type="protein sequence ID" value="KRZ33995.1"/>
    <property type="molecule type" value="Genomic_DNA"/>
</dbReference>
<proteinExistence type="predicted"/>
<dbReference type="AlphaFoldDB" id="A0A0V1JG63"/>
<dbReference type="Proteomes" id="UP000054805">
    <property type="component" value="Unassembled WGS sequence"/>
</dbReference>
<evidence type="ECO:0000313" key="2">
    <source>
        <dbReference type="Proteomes" id="UP000054805"/>
    </source>
</evidence>
<comment type="caution">
    <text evidence="1">The sequence shown here is derived from an EMBL/GenBank/DDBJ whole genome shotgun (WGS) entry which is preliminary data.</text>
</comment>
<evidence type="ECO:0000313" key="1">
    <source>
        <dbReference type="EMBL" id="KRZ33995.1"/>
    </source>
</evidence>